<sequence>RRKKEQAHAYSSRSRPSFPRVDCGVVVASDFRAQQPAVASRGRSPRSLLPPPGSESTAYPKAAAVPSVVRSAGVLFAPDALRVVGSGTAAAARLVHLLAFATAWGAGLWVTFVGGIVPAEAPIWESAGEDVPGILHVDIDVNSNICGSIRVPASLEDSINHRALPAWIPYFSPWMMMKRHKMEKDLGIGTEVGYSKNAETAKKSPALAAMNRKFGMIHGLSSLANIMAFGSLAMRSWYLSSKLDLRTDVCLCENFGMICAMDWNNVHDDGSSWFHFEVLCMSKVVLWLSESLLVCPIRAAPRRETEHSLIVPKMVLQELWMFKLQIPEKIAAVWPKLSGPFSLHGPFHATRCVISLARRPLPATPPIPPLPAAGDPPPSFASAITTPDGWHPRTAERRLLHFLHHCPSARGRPLELLAFAVRRALPCAPPSPHHHALAALHLLSSPPLPALPLLRLVPPHLAPPLPLLNATVKALSASSSSPADAFWLLSTLRHLHAPDRLTFLPLLGCAASSLPLLSALHSLVLRLARGPKLTFPEFEGEDPAGWIRKSEKYFEMVGVPNEERVSVAIMRAEYWWRGTGCNPTKLPWHHFCRMVEDRFYKTSAYEVIAQFHTLKQLGSVSAYVDKFEELMALVKRNNPSLPEEYFICSFVSGLKDYIKNHLQCHRPAALTQAYWFAKRLEQTQPSNSFKSNPYTPQFKNYKTTPTDRLPKAPEQPSIQELRATGKCFKCREPWTPSHSKICQGKQLYSVILVPNDQGQKEVAVIEDSDQNGQECFQDAPEEPQIHTIHISQHAIQGTLSGASTFILKINMGSKMATALVDTGSDTSFITPKFALKANCAIQPAPKIQVAAADGTKMLSENYCKNCTYKIQVAIQTLLNQYKDIFQEPTQLPPPRSIDHTIPLVDATKTIYQRPYRLPYLKKNAMEDLISQLLQSQMIRPSVSPYSSPVILVKKKDGAWRLCVDYRNLNTNTIRNKYPIPIIEDYRDLLDELHGAKIFSKIDLRSGYHQIRMHPADIYKTAFTTHLGHFEYLVMPFGVTNAPATFQALMNTILAPFALVFFDDILIYSKSMEDHIKHLRIVFDILRKHSLYAKELSVTLQNLPSNIWVT</sequence>
<dbReference type="FunFam" id="3.10.10.10:FF:000007">
    <property type="entry name" value="Retrovirus-related Pol polyprotein from transposon 17.6-like Protein"/>
    <property type="match status" value="1"/>
</dbReference>
<dbReference type="EMBL" id="CP144745">
    <property type="protein sequence ID" value="WVZ49773.1"/>
    <property type="molecule type" value="Genomic_DNA"/>
</dbReference>
<dbReference type="CDD" id="cd00303">
    <property type="entry name" value="retropepsin_like"/>
    <property type="match status" value="1"/>
</dbReference>
<dbReference type="Gene3D" id="3.30.70.270">
    <property type="match status" value="1"/>
</dbReference>
<dbReference type="Gene3D" id="3.10.10.10">
    <property type="entry name" value="HIV Type 1 Reverse Transcriptase, subunit A, domain 1"/>
    <property type="match status" value="1"/>
</dbReference>
<accession>A0AAQ3SIN3</accession>
<reference evidence="10 11" key="1">
    <citation type="submission" date="2024-02" db="EMBL/GenBank/DDBJ databases">
        <title>High-quality chromosome-scale genome assembly of Pensacola bahiagrass (Paspalum notatum Flugge var. saurae).</title>
        <authorList>
            <person name="Vega J.M."/>
            <person name="Podio M."/>
            <person name="Orjuela J."/>
            <person name="Siena L.A."/>
            <person name="Pessino S.C."/>
            <person name="Combes M.C."/>
            <person name="Mariac C."/>
            <person name="Albertini E."/>
            <person name="Pupilli F."/>
            <person name="Ortiz J.P.A."/>
            <person name="Leblanc O."/>
        </authorList>
    </citation>
    <scope>NUCLEOTIDE SEQUENCE [LARGE SCALE GENOMIC DNA]</scope>
    <source>
        <strain evidence="10">R1</strain>
        <tissue evidence="10">Leaf</tissue>
    </source>
</reference>
<feature type="compositionally biased region" description="Polar residues" evidence="8">
    <location>
        <begin position="686"/>
        <end position="706"/>
    </location>
</feature>
<dbReference type="InterPro" id="IPR000477">
    <property type="entry name" value="RT_dom"/>
</dbReference>
<dbReference type="AlphaFoldDB" id="A0AAQ3SIN3"/>
<gene>
    <name evidence="10" type="ORF">U9M48_001102</name>
</gene>
<feature type="region of interest" description="Disordered" evidence="8">
    <location>
        <begin position="35"/>
        <end position="57"/>
    </location>
</feature>
<evidence type="ECO:0000256" key="8">
    <source>
        <dbReference type="SAM" id="MobiDB-lite"/>
    </source>
</evidence>
<dbReference type="PROSITE" id="PS50878">
    <property type="entry name" value="RT_POL"/>
    <property type="match status" value="1"/>
</dbReference>
<dbReference type="Pfam" id="PF19259">
    <property type="entry name" value="Ty3_capsid"/>
    <property type="match status" value="1"/>
</dbReference>
<keyword evidence="2" id="KW-0808">Transferase</keyword>
<keyword evidence="6" id="KW-0378">Hydrolase</keyword>
<organism evidence="10 11">
    <name type="scientific">Paspalum notatum var. saurae</name>
    <dbReference type="NCBI Taxonomy" id="547442"/>
    <lineage>
        <taxon>Eukaryota</taxon>
        <taxon>Viridiplantae</taxon>
        <taxon>Streptophyta</taxon>
        <taxon>Embryophyta</taxon>
        <taxon>Tracheophyta</taxon>
        <taxon>Spermatophyta</taxon>
        <taxon>Magnoliopsida</taxon>
        <taxon>Liliopsida</taxon>
        <taxon>Poales</taxon>
        <taxon>Poaceae</taxon>
        <taxon>PACMAD clade</taxon>
        <taxon>Panicoideae</taxon>
        <taxon>Andropogonodae</taxon>
        <taxon>Paspaleae</taxon>
        <taxon>Paspalinae</taxon>
        <taxon>Paspalum</taxon>
    </lineage>
</organism>
<dbReference type="InterPro" id="IPR053134">
    <property type="entry name" value="RNA-dir_DNA_polymerase"/>
</dbReference>
<dbReference type="GO" id="GO:0006508">
    <property type="term" value="P:proteolysis"/>
    <property type="evidence" value="ECO:0007669"/>
    <property type="project" value="UniProtKB-KW"/>
</dbReference>
<keyword evidence="4" id="KW-0540">Nuclease</keyword>
<evidence type="ECO:0000313" key="11">
    <source>
        <dbReference type="Proteomes" id="UP001341281"/>
    </source>
</evidence>
<keyword evidence="1" id="KW-0645">Protease</keyword>
<dbReference type="GO" id="GO:0004519">
    <property type="term" value="F:endonuclease activity"/>
    <property type="evidence" value="ECO:0007669"/>
    <property type="project" value="UniProtKB-KW"/>
</dbReference>
<keyword evidence="5" id="KW-0255">Endonuclease</keyword>
<dbReference type="CDD" id="cd01647">
    <property type="entry name" value="RT_LTR"/>
    <property type="match status" value="1"/>
</dbReference>
<keyword evidence="3" id="KW-0548">Nucleotidyltransferase</keyword>
<dbReference type="GO" id="GO:0004190">
    <property type="term" value="F:aspartic-type endopeptidase activity"/>
    <property type="evidence" value="ECO:0007669"/>
    <property type="project" value="InterPro"/>
</dbReference>
<dbReference type="InterPro" id="IPR001969">
    <property type="entry name" value="Aspartic_peptidase_AS"/>
</dbReference>
<dbReference type="Proteomes" id="UP001341281">
    <property type="component" value="Chromosome 01"/>
</dbReference>
<dbReference type="PANTHER" id="PTHR24559:SF450">
    <property type="entry name" value="RNA-DIRECTED DNA POLYMERASE HOMOLOG"/>
    <property type="match status" value="1"/>
</dbReference>
<dbReference type="Gene3D" id="2.40.70.10">
    <property type="entry name" value="Acid Proteases"/>
    <property type="match status" value="1"/>
</dbReference>
<protein>
    <recommendedName>
        <fullName evidence="9">Reverse transcriptase domain-containing protein</fullName>
    </recommendedName>
</protein>
<evidence type="ECO:0000313" key="10">
    <source>
        <dbReference type="EMBL" id="WVZ49773.1"/>
    </source>
</evidence>
<evidence type="ECO:0000256" key="5">
    <source>
        <dbReference type="ARBA" id="ARBA00022759"/>
    </source>
</evidence>
<feature type="region of interest" description="Disordered" evidence="8">
    <location>
        <begin position="686"/>
        <end position="713"/>
    </location>
</feature>
<dbReference type="InterPro" id="IPR021109">
    <property type="entry name" value="Peptidase_aspartic_dom_sf"/>
</dbReference>
<name>A0AAQ3SIN3_PASNO</name>
<feature type="non-terminal residue" evidence="10">
    <location>
        <position position="1"/>
    </location>
</feature>
<evidence type="ECO:0000256" key="1">
    <source>
        <dbReference type="ARBA" id="ARBA00022670"/>
    </source>
</evidence>
<keyword evidence="7" id="KW-0695">RNA-directed DNA polymerase</keyword>
<evidence type="ECO:0000256" key="7">
    <source>
        <dbReference type="ARBA" id="ARBA00022918"/>
    </source>
</evidence>
<proteinExistence type="predicted"/>
<dbReference type="Pfam" id="PF00078">
    <property type="entry name" value="RVT_1"/>
    <property type="match status" value="1"/>
</dbReference>
<dbReference type="SUPFAM" id="SSF50630">
    <property type="entry name" value="Acid proteases"/>
    <property type="match status" value="1"/>
</dbReference>
<evidence type="ECO:0000256" key="4">
    <source>
        <dbReference type="ARBA" id="ARBA00022722"/>
    </source>
</evidence>
<evidence type="ECO:0000259" key="9">
    <source>
        <dbReference type="PROSITE" id="PS50878"/>
    </source>
</evidence>
<dbReference type="PANTHER" id="PTHR24559">
    <property type="entry name" value="TRANSPOSON TY3-I GAG-POL POLYPROTEIN"/>
    <property type="match status" value="1"/>
</dbReference>
<feature type="domain" description="Reverse transcriptase" evidence="9">
    <location>
        <begin position="933"/>
        <end position="1109"/>
    </location>
</feature>
<dbReference type="InterPro" id="IPR043502">
    <property type="entry name" value="DNA/RNA_pol_sf"/>
</dbReference>
<evidence type="ECO:0000256" key="6">
    <source>
        <dbReference type="ARBA" id="ARBA00022801"/>
    </source>
</evidence>
<dbReference type="InterPro" id="IPR043128">
    <property type="entry name" value="Rev_trsase/Diguanyl_cyclase"/>
</dbReference>
<dbReference type="GO" id="GO:0003964">
    <property type="term" value="F:RNA-directed DNA polymerase activity"/>
    <property type="evidence" value="ECO:0007669"/>
    <property type="project" value="UniProtKB-KW"/>
</dbReference>
<keyword evidence="11" id="KW-1185">Reference proteome</keyword>
<dbReference type="PROSITE" id="PS00141">
    <property type="entry name" value="ASP_PROTEASE"/>
    <property type="match status" value="1"/>
</dbReference>
<dbReference type="SUPFAM" id="SSF56672">
    <property type="entry name" value="DNA/RNA polymerases"/>
    <property type="match status" value="1"/>
</dbReference>
<evidence type="ECO:0000256" key="3">
    <source>
        <dbReference type="ARBA" id="ARBA00022695"/>
    </source>
</evidence>
<feature type="region of interest" description="Disordered" evidence="8">
    <location>
        <begin position="1"/>
        <end position="20"/>
    </location>
</feature>
<dbReference type="InterPro" id="IPR045358">
    <property type="entry name" value="Ty3_capsid"/>
</dbReference>
<evidence type="ECO:0000256" key="2">
    <source>
        <dbReference type="ARBA" id="ARBA00022679"/>
    </source>
</evidence>